<dbReference type="AlphaFoldDB" id="A0A1Q9HQ79"/>
<sequence>MSLKKVLLPIATLTAIAIGYVFFAPFPAPDCRHYSGEMRMGEEVTTFNFSLGTKRINLMTTFNQPLQALGMPSDINYQFQILAVTQEDNLWRYHLKEPQSGLQQELEIAPDGDQYSIRWVNDRANNIVYKCMELDDAEL</sequence>
<dbReference type="RefSeq" id="WP_075705557.1">
    <property type="nucleotide sequence ID" value="NZ_MJMJ01000001.1"/>
</dbReference>
<organism evidence="1 2">
    <name type="scientific">Vibrio panuliri</name>
    <dbReference type="NCBI Taxonomy" id="1381081"/>
    <lineage>
        <taxon>Bacteria</taxon>
        <taxon>Pseudomonadati</taxon>
        <taxon>Pseudomonadota</taxon>
        <taxon>Gammaproteobacteria</taxon>
        <taxon>Vibrionales</taxon>
        <taxon>Vibrionaceae</taxon>
        <taxon>Vibrio</taxon>
    </lineage>
</organism>
<proteinExistence type="predicted"/>
<dbReference type="Proteomes" id="UP000186313">
    <property type="component" value="Unassembled WGS sequence"/>
</dbReference>
<accession>A0A1Q9HQ79</accession>
<gene>
    <name evidence="1" type="ORF">BIY22_00415</name>
</gene>
<dbReference type="OrthoDB" id="9909587at2"/>
<protein>
    <submittedName>
        <fullName evidence="1">Uncharacterized protein</fullName>
    </submittedName>
</protein>
<name>A0A1Q9HQ79_9VIBR</name>
<evidence type="ECO:0000313" key="2">
    <source>
        <dbReference type="Proteomes" id="UP000186313"/>
    </source>
</evidence>
<reference evidence="1 2" key="1">
    <citation type="submission" date="2016-09" db="EMBL/GenBank/DDBJ databases">
        <title>Genomic Taxonomy of the Vibrionaceae.</title>
        <authorList>
            <person name="Gonzalez-Castillo A."/>
            <person name="Gomez-Gil B."/>
            <person name="Enciso-Ibarra K."/>
        </authorList>
    </citation>
    <scope>NUCLEOTIDE SEQUENCE [LARGE SCALE GENOMIC DNA]</scope>
    <source>
        <strain evidence="1 2">CAIM 703</strain>
    </source>
</reference>
<evidence type="ECO:0000313" key="1">
    <source>
        <dbReference type="EMBL" id="OLQ92992.1"/>
    </source>
</evidence>
<dbReference type="STRING" id="1381081.BIY22_00415"/>
<comment type="caution">
    <text evidence="1">The sequence shown here is derived from an EMBL/GenBank/DDBJ whole genome shotgun (WGS) entry which is preliminary data.</text>
</comment>
<dbReference type="EMBL" id="MJMJ01000001">
    <property type="protein sequence ID" value="OLQ92992.1"/>
    <property type="molecule type" value="Genomic_DNA"/>
</dbReference>